<gene>
    <name evidence="3" type="ORF">HHL11_18600</name>
</gene>
<reference evidence="3 4" key="1">
    <citation type="submission" date="2020-04" db="EMBL/GenBank/DDBJ databases">
        <title>Ramlibacter sp. G-1-2-2 isolated from soil.</title>
        <authorList>
            <person name="Dahal R.H."/>
        </authorList>
    </citation>
    <scope>NUCLEOTIDE SEQUENCE [LARGE SCALE GENOMIC DNA]</scope>
    <source>
        <strain evidence="3 4">G-1-2-2</strain>
    </source>
</reference>
<feature type="region of interest" description="Disordered" evidence="1">
    <location>
        <begin position="261"/>
        <end position="454"/>
    </location>
</feature>
<dbReference type="InterPro" id="IPR021728">
    <property type="entry name" value="DUF3300"/>
</dbReference>
<name>A0A848H4P2_9BURK</name>
<dbReference type="EMBL" id="JABBFX010000001">
    <property type="protein sequence ID" value="NML45765.1"/>
    <property type="molecule type" value="Genomic_DNA"/>
</dbReference>
<evidence type="ECO:0000313" key="3">
    <source>
        <dbReference type="EMBL" id="NML45765.1"/>
    </source>
</evidence>
<proteinExistence type="predicted"/>
<evidence type="ECO:0000313" key="4">
    <source>
        <dbReference type="Proteomes" id="UP000541185"/>
    </source>
</evidence>
<dbReference type="PANTHER" id="PTHR40269:SF1">
    <property type="entry name" value="OUTER MEMBRANE PROTEIN"/>
    <property type="match status" value="1"/>
</dbReference>
<sequence length="454" mass="46063">MLCSNPRRRRHAPFTLSLRALAVAAALVALAPQHGLAQAPAAPVAAPPVQNSAQDLEQLVGPIALYPDDLVAIILPASTNPVQIVQVDRFLDQRKSNPKLELNPSWDDAVKTLANYPDVVKMMSRDLDWTTALGEAVVADTGEVMEAVQAFRRRAQSAGNLKSDDKTKVTVEQENITIVQADPQVIYVPQYNPQTVVVAGGYPAYSYYPSPYPVYYYPYAPGAALATGIIWGAAMGAIWGGGHYVNHYGGGGNNNINIDRSRNTNINTGDRNIGSGNRGGNQATQWNSGKKPGDVSRTTGNTAHNRVGDRQAGGGGNYQNRQGGAGGAGGVQNRQAGGGGVGGGTNAGGAQNRAGGAGVQDRASTQQMGNRGGAFEGSQGSARQTQMDSQRGAASRGNAGAGASRPAPSSRPSPSAGGGGGGMRAGGGGGGARAGGGGGGRGGGGGGRGGGGRR</sequence>
<evidence type="ECO:0000256" key="1">
    <source>
        <dbReference type="SAM" id="MobiDB-lite"/>
    </source>
</evidence>
<feature type="compositionally biased region" description="Polar residues" evidence="1">
    <location>
        <begin position="378"/>
        <end position="389"/>
    </location>
</feature>
<keyword evidence="4" id="KW-1185">Reference proteome</keyword>
<keyword evidence="2" id="KW-0732">Signal</keyword>
<dbReference type="AlphaFoldDB" id="A0A848H4P2"/>
<dbReference type="RefSeq" id="WP_169419835.1">
    <property type="nucleotide sequence ID" value="NZ_JABBFX010000001.1"/>
</dbReference>
<feature type="compositionally biased region" description="Gly residues" evidence="1">
    <location>
        <begin position="311"/>
        <end position="347"/>
    </location>
</feature>
<evidence type="ECO:0000256" key="2">
    <source>
        <dbReference type="SAM" id="SignalP"/>
    </source>
</evidence>
<dbReference type="Proteomes" id="UP000541185">
    <property type="component" value="Unassembled WGS sequence"/>
</dbReference>
<accession>A0A848H4P2</accession>
<feature type="signal peptide" evidence="2">
    <location>
        <begin position="1"/>
        <end position="31"/>
    </location>
</feature>
<organism evidence="3 4">
    <name type="scientific">Ramlibacter agri</name>
    <dbReference type="NCBI Taxonomy" id="2728837"/>
    <lineage>
        <taxon>Bacteria</taxon>
        <taxon>Pseudomonadati</taxon>
        <taxon>Pseudomonadota</taxon>
        <taxon>Betaproteobacteria</taxon>
        <taxon>Burkholderiales</taxon>
        <taxon>Comamonadaceae</taxon>
        <taxon>Ramlibacter</taxon>
    </lineage>
</organism>
<dbReference type="Pfam" id="PF11737">
    <property type="entry name" value="DUF3300"/>
    <property type="match status" value="1"/>
</dbReference>
<protein>
    <submittedName>
        <fullName evidence="3">DUF3300 domain-containing protein</fullName>
    </submittedName>
</protein>
<dbReference type="PANTHER" id="PTHR40269">
    <property type="entry name" value="OUTER MEMBRANE PROTEIN-RELATED"/>
    <property type="match status" value="1"/>
</dbReference>
<feature type="chain" id="PRO_5032496337" evidence="2">
    <location>
        <begin position="32"/>
        <end position="454"/>
    </location>
</feature>
<feature type="compositionally biased region" description="Gly residues" evidence="1">
    <location>
        <begin position="416"/>
        <end position="454"/>
    </location>
</feature>
<feature type="compositionally biased region" description="Low complexity" evidence="1">
    <location>
        <begin position="391"/>
        <end position="415"/>
    </location>
</feature>
<comment type="caution">
    <text evidence="3">The sequence shown here is derived from an EMBL/GenBank/DDBJ whole genome shotgun (WGS) entry which is preliminary data.</text>
</comment>